<sequence length="91" mass="10605">MLKSAHTLSIEAFIRKSKIFLNIFLQLKFPHKPPIPADRTALMSELPLLYRAWIKCEGRAEYHFNTLYTDTPPGPEYFLYPIENPPFPQSP</sequence>
<gene>
    <name evidence="1" type="ORF">CDAR_269501</name>
</gene>
<name>A0AAV4VQA3_9ARAC</name>
<reference evidence="1 2" key="1">
    <citation type="submission" date="2021-06" db="EMBL/GenBank/DDBJ databases">
        <title>Caerostris darwini draft genome.</title>
        <authorList>
            <person name="Kono N."/>
            <person name="Arakawa K."/>
        </authorList>
    </citation>
    <scope>NUCLEOTIDE SEQUENCE [LARGE SCALE GENOMIC DNA]</scope>
</reference>
<dbReference type="EMBL" id="BPLQ01013502">
    <property type="protein sequence ID" value="GIY72577.1"/>
    <property type="molecule type" value="Genomic_DNA"/>
</dbReference>
<evidence type="ECO:0000313" key="2">
    <source>
        <dbReference type="Proteomes" id="UP001054837"/>
    </source>
</evidence>
<dbReference type="Proteomes" id="UP001054837">
    <property type="component" value="Unassembled WGS sequence"/>
</dbReference>
<comment type="caution">
    <text evidence="1">The sequence shown here is derived from an EMBL/GenBank/DDBJ whole genome shotgun (WGS) entry which is preliminary data.</text>
</comment>
<protein>
    <submittedName>
        <fullName evidence="1">Uncharacterized protein</fullName>
    </submittedName>
</protein>
<organism evidence="1 2">
    <name type="scientific">Caerostris darwini</name>
    <dbReference type="NCBI Taxonomy" id="1538125"/>
    <lineage>
        <taxon>Eukaryota</taxon>
        <taxon>Metazoa</taxon>
        <taxon>Ecdysozoa</taxon>
        <taxon>Arthropoda</taxon>
        <taxon>Chelicerata</taxon>
        <taxon>Arachnida</taxon>
        <taxon>Araneae</taxon>
        <taxon>Araneomorphae</taxon>
        <taxon>Entelegynae</taxon>
        <taxon>Araneoidea</taxon>
        <taxon>Araneidae</taxon>
        <taxon>Caerostris</taxon>
    </lineage>
</organism>
<proteinExistence type="predicted"/>
<keyword evidence="2" id="KW-1185">Reference proteome</keyword>
<dbReference type="AlphaFoldDB" id="A0AAV4VQA3"/>
<accession>A0AAV4VQA3</accession>
<evidence type="ECO:0000313" key="1">
    <source>
        <dbReference type="EMBL" id="GIY72577.1"/>
    </source>
</evidence>